<evidence type="ECO:0000313" key="2">
    <source>
        <dbReference type="EMBL" id="GIY44251.1"/>
    </source>
</evidence>
<proteinExistence type="predicted"/>
<evidence type="ECO:0000313" key="3">
    <source>
        <dbReference type="Proteomes" id="UP001054945"/>
    </source>
</evidence>
<protein>
    <submittedName>
        <fullName evidence="2">Uncharacterized protein</fullName>
    </submittedName>
</protein>
<dbReference type="EMBL" id="BPLR01011113">
    <property type="protein sequence ID" value="GIY44251.1"/>
    <property type="molecule type" value="Genomic_DNA"/>
</dbReference>
<organism evidence="2 3">
    <name type="scientific">Caerostris extrusa</name>
    <name type="common">Bark spider</name>
    <name type="synonym">Caerostris bankana</name>
    <dbReference type="NCBI Taxonomy" id="172846"/>
    <lineage>
        <taxon>Eukaryota</taxon>
        <taxon>Metazoa</taxon>
        <taxon>Ecdysozoa</taxon>
        <taxon>Arthropoda</taxon>
        <taxon>Chelicerata</taxon>
        <taxon>Arachnida</taxon>
        <taxon>Araneae</taxon>
        <taxon>Araneomorphae</taxon>
        <taxon>Entelegynae</taxon>
        <taxon>Araneoidea</taxon>
        <taxon>Araneidae</taxon>
        <taxon>Caerostris</taxon>
    </lineage>
</organism>
<name>A0AAV4TGF9_CAEEX</name>
<evidence type="ECO:0000256" key="1">
    <source>
        <dbReference type="SAM" id="MobiDB-lite"/>
    </source>
</evidence>
<comment type="caution">
    <text evidence="2">The sequence shown here is derived from an EMBL/GenBank/DDBJ whole genome shotgun (WGS) entry which is preliminary data.</text>
</comment>
<gene>
    <name evidence="2" type="ORF">CEXT_596351</name>
</gene>
<reference evidence="2 3" key="1">
    <citation type="submission" date="2021-06" db="EMBL/GenBank/DDBJ databases">
        <title>Caerostris extrusa draft genome.</title>
        <authorList>
            <person name="Kono N."/>
            <person name="Arakawa K."/>
        </authorList>
    </citation>
    <scope>NUCLEOTIDE SEQUENCE [LARGE SCALE GENOMIC DNA]</scope>
</reference>
<dbReference type="AlphaFoldDB" id="A0AAV4TGF9"/>
<feature type="region of interest" description="Disordered" evidence="1">
    <location>
        <begin position="56"/>
        <end position="76"/>
    </location>
</feature>
<accession>A0AAV4TGF9</accession>
<sequence>MFLSGNGVLLARYDIKVMMLSKKPNMHGKRMVEKLVEQNFGNDILLARYDVKLMQSKHPNTHGKRKAGKDCRAQLR</sequence>
<dbReference type="Proteomes" id="UP001054945">
    <property type="component" value="Unassembled WGS sequence"/>
</dbReference>
<keyword evidence="3" id="KW-1185">Reference proteome</keyword>